<evidence type="ECO:0000256" key="2">
    <source>
        <dbReference type="ARBA" id="ARBA00022527"/>
    </source>
</evidence>
<evidence type="ECO:0000256" key="1">
    <source>
        <dbReference type="ARBA" id="ARBA00006692"/>
    </source>
</evidence>
<keyword evidence="2" id="KW-0723">Serine/threonine-protein kinase</keyword>
<gene>
    <name evidence="10" type="ORF">OVA965_LOCUS5895</name>
    <name evidence="11" type="ORF">TMI583_LOCUS5892</name>
</gene>
<dbReference type="SMART" id="SM00220">
    <property type="entry name" value="S_TKc"/>
    <property type="match status" value="1"/>
</dbReference>
<dbReference type="PROSITE" id="PS50011">
    <property type="entry name" value="PROTEIN_KINASE_DOM"/>
    <property type="match status" value="1"/>
</dbReference>
<evidence type="ECO:0000313" key="10">
    <source>
        <dbReference type="EMBL" id="CAF0825918.1"/>
    </source>
</evidence>
<evidence type="ECO:0000256" key="4">
    <source>
        <dbReference type="ARBA" id="ARBA00022741"/>
    </source>
</evidence>
<evidence type="ECO:0000256" key="5">
    <source>
        <dbReference type="ARBA" id="ARBA00022777"/>
    </source>
</evidence>
<dbReference type="GO" id="GO:0004674">
    <property type="term" value="F:protein serine/threonine kinase activity"/>
    <property type="evidence" value="ECO:0007669"/>
    <property type="project" value="UniProtKB-KW"/>
</dbReference>
<dbReference type="Proteomes" id="UP000682733">
    <property type="component" value="Unassembled WGS sequence"/>
</dbReference>
<feature type="region of interest" description="Disordered" evidence="8">
    <location>
        <begin position="771"/>
        <end position="795"/>
    </location>
</feature>
<dbReference type="EMBL" id="CAJOBA010001706">
    <property type="protein sequence ID" value="CAF3610415.1"/>
    <property type="molecule type" value="Genomic_DNA"/>
</dbReference>
<feature type="compositionally biased region" description="Basic residues" evidence="8">
    <location>
        <begin position="86"/>
        <end position="95"/>
    </location>
</feature>
<feature type="compositionally biased region" description="Pro residues" evidence="8">
    <location>
        <begin position="776"/>
        <end position="786"/>
    </location>
</feature>
<feature type="binding site" evidence="7">
    <location>
        <position position="138"/>
    </location>
    <ligand>
        <name>ATP</name>
        <dbReference type="ChEBI" id="CHEBI:30616"/>
    </ligand>
</feature>
<evidence type="ECO:0000256" key="3">
    <source>
        <dbReference type="ARBA" id="ARBA00022679"/>
    </source>
</evidence>
<keyword evidence="3" id="KW-0808">Transferase</keyword>
<dbReference type="PANTHER" id="PTHR24349">
    <property type="entry name" value="SERINE/THREONINE-PROTEIN KINASE"/>
    <property type="match status" value="1"/>
</dbReference>
<dbReference type="Pfam" id="PF00069">
    <property type="entry name" value="Pkinase"/>
    <property type="match status" value="1"/>
</dbReference>
<protein>
    <recommendedName>
        <fullName evidence="9">Protein kinase domain-containing protein</fullName>
    </recommendedName>
</protein>
<proteinExistence type="inferred from homology"/>
<dbReference type="GO" id="GO:0005524">
    <property type="term" value="F:ATP binding"/>
    <property type="evidence" value="ECO:0007669"/>
    <property type="project" value="UniProtKB-UniRule"/>
</dbReference>
<dbReference type="InterPro" id="IPR011009">
    <property type="entry name" value="Kinase-like_dom_sf"/>
</dbReference>
<dbReference type="EMBL" id="CAJNOK010001706">
    <property type="protein sequence ID" value="CAF0825918.1"/>
    <property type="molecule type" value="Genomic_DNA"/>
</dbReference>
<comment type="similarity">
    <text evidence="1">Belongs to the protein kinase superfamily. CAMK Ser/Thr protein kinase family.</text>
</comment>
<feature type="compositionally biased region" description="Low complexity" evidence="8">
    <location>
        <begin position="31"/>
        <end position="47"/>
    </location>
</feature>
<feature type="region of interest" description="Disordered" evidence="8">
    <location>
        <begin position="74"/>
        <end position="95"/>
    </location>
</feature>
<evidence type="ECO:0000256" key="6">
    <source>
        <dbReference type="ARBA" id="ARBA00022840"/>
    </source>
</evidence>
<evidence type="ECO:0000313" key="11">
    <source>
        <dbReference type="EMBL" id="CAF3610415.1"/>
    </source>
</evidence>
<dbReference type="FunFam" id="3.30.200.20:FF:000093">
    <property type="entry name" value="Putative map kinase-interacting serine/threonine-protein kinase 1"/>
    <property type="match status" value="1"/>
</dbReference>
<dbReference type="PROSITE" id="PS00108">
    <property type="entry name" value="PROTEIN_KINASE_ST"/>
    <property type="match status" value="1"/>
</dbReference>
<feature type="region of interest" description="Disordered" evidence="8">
    <location>
        <begin position="442"/>
        <end position="498"/>
    </location>
</feature>
<keyword evidence="5" id="KW-0418">Kinase</keyword>
<evidence type="ECO:0000313" key="12">
    <source>
        <dbReference type="Proteomes" id="UP000677228"/>
    </source>
</evidence>
<evidence type="ECO:0000259" key="9">
    <source>
        <dbReference type="PROSITE" id="PS50011"/>
    </source>
</evidence>
<feature type="region of interest" description="Disordered" evidence="8">
    <location>
        <begin position="713"/>
        <end position="752"/>
    </location>
</feature>
<reference evidence="10" key="1">
    <citation type="submission" date="2021-02" db="EMBL/GenBank/DDBJ databases">
        <authorList>
            <person name="Nowell W R."/>
        </authorList>
    </citation>
    <scope>NUCLEOTIDE SEQUENCE</scope>
</reference>
<dbReference type="InterPro" id="IPR008271">
    <property type="entry name" value="Ser/Thr_kinase_AS"/>
</dbReference>
<feature type="compositionally biased region" description="Polar residues" evidence="8">
    <location>
        <begin position="74"/>
        <end position="84"/>
    </location>
</feature>
<accession>A0A8S2CX63</accession>
<name>A0A8S2CX63_9BILA</name>
<evidence type="ECO:0000256" key="7">
    <source>
        <dbReference type="PROSITE-ProRule" id="PRU10141"/>
    </source>
</evidence>
<dbReference type="Gene3D" id="3.30.200.20">
    <property type="entry name" value="Phosphorylase Kinase, domain 1"/>
    <property type="match status" value="1"/>
</dbReference>
<feature type="domain" description="Protein kinase" evidence="9">
    <location>
        <begin position="109"/>
        <end position="397"/>
    </location>
</feature>
<organism evidence="10 12">
    <name type="scientific">Didymodactylos carnosus</name>
    <dbReference type="NCBI Taxonomy" id="1234261"/>
    <lineage>
        <taxon>Eukaryota</taxon>
        <taxon>Metazoa</taxon>
        <taxon>Spiralia</taxon>
        <taxon>Gnathifera</taxon>
        <taxon>Rotifera</taxon>
        <taxon>Eurotatoria</taxon>
        <taxon>Bdelloidea</taxon>
        <taxon>Philodinida</taxon>
        <taxon>Philodinidae</taxon>
        <taxon>Didymodactylos</taxon>
    </lineage>
</organism>
<dbReference type="InterPro" id="IPR050205">
    <property type="entry name" value="CDPK_Ser/Thr_kinases"/>
</dbReference>
<evidence type="ECO:0000256" key="8">
    <source>
        <dbReference type="SAM" id="MobiDB-lite"/>
    </source>
</evidence>
<dbReference type="InterPro" id="IPR000719">
    <property type="entry name" value="Prot_kinase_dom"/>
</dbReference>
<feature type="compositionally biased region" description="Polar residues" evidence="8">
    <location>
        <begin position="713"/>
        <end position="745"/>
    </location>
</feature>
<dbReference type="PROSITE" id="PS00107">
    <property type="entry name" value="PROTEIN_KINASE_ATP"/>
    <property type="match status" value="1"/>
</dbReference>
<dbReference type="Proteomes" id="UP000677228">
    <property type="component" value="Unassembled WGS sequence"/>
</dbReference>
<feature type="region of interest" description="Disordered" evidence="8">
    <location>
        <begin position="510"/>
        <end position="538"/>
    </location>
</feature>
<dbReference type="AlphaFoldDB" id="A0A8S2CX63"/>
<comment type="caution">
    <text evidence="10">The sequence shown here is derived from an EMBL/GenBank/DDBJ whole genome shotgun (WGS) entry which is preliminary data.</text>
</comment>
<keyword evidence="4 7" id="KW-0547">Nucleotide-binding</keyword>
<sequence length="845" mass="95850">MDPADYTVQIRGREVLQSEEELNHIGHDIGGDSSSSSRSPFGSSTGGNLVRRSQFKRPSSLDIVPTTELILRDSTNNEVSPNSVQKRQKKKKRRTAVSYTHTSFCDKYKLTDDLLGTGAHGVVKTCRNKLTNEEYAVKIINKHRHPNRNRVFKEIDIYYHCRGCDNILNIIDFLEDDESFYLVFQKMEGGPLLKHIMNRGSLTEREASLIVHDIANALNFIHAKGMSHRDLKPENILVERTDSVVPVKLCDFDLGSSIKLNSSKTTPITTPELSTPVGSVEFMAPEVVDAWTSLEGSLQMYDKRCDLWSLGVIIYIMLSGYPPFYGSCGHSCGWARGEECEKCQSLLFERIQEGVYEFPVKEWQNISEEAKDLIRHLLVRDASSRYTAANVLEHPWVKNNHTLKDTPLNTPSLLLRHDSIRRLETFTKDALSITKMIEEREKMNDRSWNESSSSRNSSIDRRQNREKNRKRRSKINKTNALKGHKALGHNSDEDDDDILETDSSVTRILKRRMKKKQQKPQGKQRSDKNDVDDDENFDSLRRRLSSATMTTSGDEEIFGDGSDFLACSFKTVVHRPAKLVATTVIEGKEVTTTSQQGEKLEETKEPRENEIVPEQIINKVSLPSLTPSSIEHHAQFYLADPNTVNHSLPQHPSHVFLTGSNIPPIKSNLPLHHRAHTDTDLLYYGQQFGGRSVVTPPSFLHLYQIQSTLPLHPQNPSVHHLSNIQQQSPSHHLTPHQQQQSSPSATVPLLFNNPHNFQTAHHRFIVKQNSSHPLKDIPPPPPPPQPSTSNNRVFFATTPPLSYPYHHVLRSSSANNCCRRSSSTAGINFINHHQRPTTLLPERVW</sequence>
<feature type="region of interest" description="Disordered" evidence="8">
    <location>
        <begin position="25"/>
        <end position="54"/>
    </location>
</feature>
<dbReference type="SUPFAM" id="SSF56112">
    <property type="entry name" value="Protein kinase-like (PK-like)"/>
    <property type="match status" value="1"/>
</dbReference>
<dbReference type="InterPro" id="IPR017441">
    <property type="entry name" value="Protein_kinase_ATP_BS"/>
</dbReference>
<keyword evidence="6 7" id="KW-0067">ATP-binding</keyword>
<dbReference type="Gene3D" id="1.10.510.10">
    <property type="entry name" value="Transferase(Phosphotransferase) domain 1"/>
    <property type="match status" value="1"/>
</dbReference>